<name>A0ABQ4B466_9ACTN</name>
<evidence type="ECO:0000313" key="3">
    <source>
        <dbReference type="EMBL" id="GIE65452.1"/>
    </source>
</evidence>
<sequence length="338" mass="34452">MLPHRLPALTVVLLLLVSGCSGDDDKGTSPAASTGPAPTGTAQSAPAIPPTVKVSPYLDVTSSSADLDAVAAATGQTDFTVAFLLAGNGTCTPAWDGRTALDDTTVTAQIDKIAALGGEVTVASGGATGSYLESVCTPEQLVTAYGSALDAAGANRLDVDIEQEVPLDALAEALAALQKERGTAITLTLPVEGTTDGLTDDGLALLRNAEAAGVEVTVNAMTMNFSAAGGGWGRAMTLAAEAVHADLATVWPDRDDDDRYAMLGVTPMIGVNNTGGTTTTADAAYLLDWAGQKGLGFVRFWSVNRDNGDCDDGSVDAACSGITQTRYQFTGQFHDFAG</sequence>
<proteinExistence type="predicted"/>
<dbReference type="GO" id="GO:0016787">
    <property type="term" value="F:hydrolase activity"/>
    <property type="evidence" value="ECO:0007669"/>
    <property type="project" value="UniProtKB-KW"/>
</dbReference>
<keyword evidence="2" id="KW-0732">Signal</keyword>
<dbReference type="InterPro" id="IPR052750">
    <property type="entry name" value="GH18_Chitinase"/>
</dbReference>
<dbReference type="RefSeq" id="WP_239164178.1">
    <property type="nucleotide sequence ID" value="NZ_BAAATY010000033.1"/>
</dbReference>
<dbReference type="SUPFAM" id="SSF51445">
    <property type="entry name" value="(Trans)glycosidases"/>
    <property type="match status" value="1"/>
</dbReference>
<feature type="region of interest" description="Disordered" evidence="1">
    <location>
        <begin position="25"/>
        <end position="48"/>
    </location>
</feature>
<accession>A0ABQ4B466</accession>
<dbReference type="PANTHER" id="PTHR42976">
    <property type="entry name" value="BIFUNCTIONAL CHITINASE/LYSOZYME-RELATED"/>
    <property type="match status" value="1"/>
</dbReference>
<dbReference type="PANTHER" id="PTHR42976:SF1">
    <property type="entry name" value="GH18 DOMAIN-CONTAINING PROTEIN-RELATED"/>
    <property type="match status" value="1"/>
</dbReference>
<keyword evidence="3" id="KW-0378">Hydrolase</keyword>
<dbReference type="Gene3D" id="3.20.20.80">
    <property type="entry name" value="Glycosidases"/>
    <property type="match status" value="1"/>
</dbReference>
<evidence type="ECO:0000256" key="1">
    <source>
        <dbReference type="SAM" id="MobiDB-lite"/>
    </source>
</evidence>
<feature type="signal peptide" evidence="2">
    <location>
        <begin position="1"/>
        <end position="23"/>
    </location>
</feature>
<keyword evidence="4" id="KW-1185">Reference proteome</keyword>
<evidence type="ECO:0000256" key="2">
    <source>
        <dbReference type="SAM" id="SignalP"/>
    </source>
</evidence>
<evidence type="ECO:0000313" key="4">
    <source>
        <dbReference type="Proteomes" id="UP000624709"/>
    </source>
</evidence>
<feature type="compositionally biased region" description="Low complexity" evidence="1">
    <location>
        <begin position="28"/>
        <end position="42"/>
    </location>
</feature>
<reference evidence="3 4" key="1">
    <citation type="submission" date="2021-01" db="EMBL/GenBank/DDBJ databases">
        <title>Whole genome shotgun sequence of Actinoplanes palleronii NBRC 14916.</title>
        <authorList>
            <person name="Komaki H."/>
            <person name="Tamura T."/>
        </authorList>
    </citation>
    <scope>NUCLEOTIDE SEQUENCE [LARGE SCALE GENOMIC DNA]</scope>
    <source>
        <strain evidence="3 4">NBRC 14916</strain>
    </source>
</reference>
<comment type="caution">
    <text evidence="3">The sequence shown here is derived from an EMBL/GenBank/DDBJ whole genome shotgun (WGS) entry which is preliminary data.</text>
</comment>
<dbReference type="EMBL" id="BOMS01000019">
    <property type="protein sequence ID" value="GIE65452.1"/>
    <property type="molecule type" value="Genomic_DNA"/>
</dbReference>
<gene>
    <name evidence="3" type="ORF">Apa02nite_015600</name>
</gene>
<protein>
    <submittedName>
        <fullName evidence="3">Hydrolase</fullName>
    </submittedName>
</protein>
<organism evidence="3 4">
    <name type="scientific">Actinoplanes palleronii</name>
    <dbReference type="NCBI Taxonomy" id="113570"/>
    <lineage>
        <taxon>Bacteria</taxon>
        <taxon>Bacillati</taxon>
        <taxon>Actinomycetota</taxon>
        <taxon>Actinomycetes</taxon>
        <taxon>Micromonosporales</taxon>
        <taxon>Micromonosporaceae</taxon>
        <taxon>Actinoplanes</taxon>
    </lineage>
</organism>
<dbReference type="Proteomes" id="UP000624709">
    <property type="component" value="Unassembled WGS sequence"/>
</dbReference>
<feature type="chain" id="PRO_5045906645" evidence="2">
    <location>
        <begin position="24"/>
        <end position="338"/>
    </location>
</feature>
<dbReference type="PROSITE" id="PS51257">
    <property type="entry name" value="PROKAR_LIPOPROTEIN"/>
    <property type="match status" value="1"/>
</dbReference>
<dbReference type="InterPro" id="IPR017853">
    <property type="entry name" value="GH"/>
</dbReference>